<evidence type="ECO:0000256" key="1">
    <source>
        <dbReference type="SAM" id="MobiDB-lite"/>
    </source>
</evidence>
<name>A0A3R7ED15_9EURY</name>
<dbReference type="Pfam" id="PF26467">
    <property type="entry name" value="DUF8143"/>
    <property type="match status" value="1"/>
</dbReference>
<feature type="region of interest" description="Disordered" evidence="1">
    <location>
        <begin position="30"/>
        <end position="115"/>
    </location>
</feature>
<dbReference type="Proteomes" id="UP000283805">
    <property type="component" value="Unassembled WGS sequence"/>
</dbReference>
<evidence type="ECO:0000313" key="3">
    <source>
        <dbReference type="Proteomes" id="UP000283805"/>
    </source>
</evidence>
<accession>A0A3R7ED15</accession>
<organism evidence="2 3">
    <name type="scientific">Halopiger aswanensis</name>
    <dbReference type="NCBI Taxonomy" id="148449"/>
    <lineage>
        <taxon>Archaea</taxon>
        <taxon>Methanobacteriati</taxon>
        <taxon>Methanobacteriota</taxon>
        <taxon>Stenosarchaea group</taxon>
        <taxon>Halobacteria</taxon>
        <taxon>Halobacteriales</taxon>
        <taxon>Natrialbaceae</taxon>
        <taxon>Halopiger</taxon>
    </lineage>
</organism>
<feature type="compositionally biased region" description="Polar residues" evidence="1">
    <location>
        <begin position="56"/>
        <end position="66"/>
    </location>
</feature>
<evidence type="ECO:0000313" key="2">
    <source>
        <dbReference type="EMBL" id="RKD93296.1"/>
    </source>
</evidence>
<feature type="compositionally biased region" description="Basic and acidic residues" evidence="1">
    <location>
        <begin position="67"/>
        <end position="80"/>
    </location>
</feature>
<reference evidence="2 3" key="1">
    <citation type="submission" date="2018-09" db="EMBL/GenBank/DDBJ databases">
        <title>Genomic Encyclopedia of Archaeal and Bacterial Type Strains, Phase II (KMG-II): from individual species to whole genera.</title>
        <authorList>
            <person name="Goeker M."/>
        </authorList>
    </citation>
    <scope>NUCLEOTIDE SEQUENCE [LARGE SCALE GENOMIC DNA]</scope>
    <source>
        <strain evidence="2 3">DSM 13151</strain>
    </source>
</reference>
<dbReference type="InterPro" id="IPR058456">
    <property type="entry name" value="DUF8143"/>
</dbReference>
<feature type="compositionally biased region" description="Basic and acidic residues" evidence="1">
    <location>
        <begin position="92"/>
        <end position="115"/>
    </location>
</feature>
<feature type="compositionally biased region" description="Basic and acidic residues" evidence="1">
    <location>
        <begin position="35"/>
        <end position="48"/>
    </location>
</feature>
<keyword evidence="3" id="KW-1185">Reference proteome</keyword>
<protein>
    <submittedName>
        <fullName evidence="2">Uncharacterized protein</fullName>
    </submittedName>
</protein>
<proteinExistence type="predicted"/>
<gene>
    <name evidence="2" type="ORF">ATJ93_2914</name>
</gene>
<sequence>MSAAFVVLMLLFAVAVPLVLWVAIENETSNTTVVDRADAERIAKERGGRGGSRSSTSASEPTADSSGSDREHAIADRVDDDRDETTGWGSPSEHRGDDSSWDVDRENGTRDDRHR</sequence>
<dbReference type="RefSeq" id="WP_211334066.1">
    <property type="nucleotide sequence ID" value="NZ_RAPO01000003.1"/>
</dbReference>
<comment type="caution">
    <text evidence="2">The sequence shown here is derived from an EMBL/GenBank/DDBJ whole genome shotgun (WGS) entry which is preliminary data.</text>
</comment>
<dbReference type="EMBL" id="RAPO01000003">
    <property type="protein sequence ID" value="RKD93296.1"/>
    <property type="molecule type" value="Genomic_DNA"/>
</dbReference>
<dbReference type="AlphaFoldDB" id="A0A3R7ED15"/>